<comment type="caution">
    <text evidence="6">The sequence shown here is derived from an EMBL/GenBank/DDBJ whole genome shotgun (WGS) entry which is preliminary data.</text>
</comment>
<dbReference type="Pfam" id="PF03466">
    <property type="entry name" value="LysR_substrate"/>
    <property type="match status" value="1"/>
</dbReference>
<sequence length="308" mass="35838">MYYMKGSWRTINIESLRMFCLVVDEKSISKAAQTSFVSQPSVTRQIRAIEDFYGLPLFERKENKLTVTEAGRKLYPIAKSIINQFNSSIETMKRMNEENQFTLPVGASLRVGEYIMPKLLGEFKKKYPEAQLSLKIGDTKKIIDCLSQDLFQIAIVEGEFDHKGFQTEVLMEDELILIVGPEHPWRQREMIDFPEVVNEQIVRRIANSEFRVRVEKELKKHNLLEKISSYIELETTQAIKTAVEYGLGISFVSRMAVEKELETGRIIEVKINNVKITRPIHIVLKEHRFSHLGTEKFVEMVKEMPRYN</sequence>
<keyword evidence="2" id="KW-0805">Transcription regulation</keyword>
<evidence type="ECO:0000313" key="6">
    <source>
        <dbReference type="EMBL" id="MCL7748538.1"/>
    </source>
</evidence>
<dbReference type="PROSITE" id="PS50931">
    <property type="entry name" value="HTH_LYSR"/>
    <property type="match status" value="1"/>
</dbReference>
<dbReference type="EMBL" id="JAKRYL010000016">
    <property type="protein sequence ID" value="MCL7748538.1"/>
    <property type="molecule type" value="Genomic_DNA"/>
</dbReference>
<dbReference type="InterPro" id="IPR036388">
    <property type="entry name" value="WH-like_DNA-bd_sf"/>
</dbReference>
<keyword evidence="4" id="KW-0804">Transcription</keyword>
<protein>
    <submittedName>
        <fullName evidence="6">LysR family transcriptional regulator</fullName>
    </submittedName>
</protein>
<evidence type="ECO:0000259" key="5">
    <source>
        <dbReference type="PROSITE" id="PS50931"/>
    </source>
</evidence>
<dbReference type="InterPro" id="IPR000847">
    <property type="entry name" value="LysR_HTH_N"/>
</dbReference>
<dbReference type="SUPFAM" id="SSF46785">
    <property type="entry name" value="Winged helix' DNA-binding domain"/>
    <property type="match status" value="1"/>
</dbReference>
<evidence type="ECO:0000313" key="7">
    <source>
        <dbReference type="Proteomes" id="UP001139150"/>
    </source>
</evidence>
<dbReference type="RefSeq" id="WP_250097423.1">
    <property type="nucleotide sequence ID" value="NZ_JAKRYL010000016.1"/>
</dbReference>
<dbReference type="Pfam" id="PF00126">
    <property type="entry name" value="HTH_1"/>
    <property type="match status" value="1"/>
</dbReference>
<dbReference type="Gene3D" id="1.10.10.10">
    <property type="entry name" value="Winged helix-like DNA-binding domain superfamily/Winged helix DNA-binding domain"/>
    <property type="match status" value="1"/>
</dbReference>
<keyword evidence="3" id="KW-0238">DNA-binding</keyword>
<evidence type="ECO:0000256" key="1">
    <source>
        <dbReference type="ARBA" id="ARBA00009437"/>
    </source>
</evidence>
<dbReference type="AlphaFoldDB" id="A0A9X2I6D1"/>
<keyword evidence="7" id="KW-1185">Reference proteome</keyword>
<evidence type="ECO:0000256" key="2">
    <source>
        <dbReference type="ARBA" id="ARBA00023015"/>
    </source>
</evidence>
<gene>
    <name evidence="6" type="ORF">MF646_15525</name>
</gene>
<accession>A0A9X2I6D1</accession>
<dbReference type="GO" id="GO:0000976">
    <property type="term" value="F:transcription cis-regulatory region binding"/>
    <property type="evidence" value="ECO:0007669"/>
    <property type="project" value="TreeGrafter"/>
</dbReference>
<dbReference type="Gene3D" id="3.40.190.10">
    <property type="entry name" value="Periplasmic binding protein-like II"/>
    <property type="match status" value="2"/>
</dbReference>
<comment type="similarity">
    <text evidence="1">Belongs to the LysR transcriptional regulatory family.</text>
</comment>
<dbReference type="SUPFAM" id="SSF53850">
    <property type="entry name" value="Periplasmic binding protein-like II"/>
    <property type="match status" value="1"/>
</dbReference>
<organism evidence="6 7">
    <name type="scientific">Halalkalibacter alkaliphilus</name>
    <dbReference type="NCBI Taxonomy" id="2917993"/>
    <lineage>
        <taxon>Bacteria</taxon>
        <taxon>Bacillati</taxon>
        <taxon>Bacillota</taxon>
        <taxon>Bacilli</taxon>
        <taxon>Bacillales</taxon>
        <taxon>Bacillaceae</taxon>
        <taxon>Halalkalibacter</taxon>
    </lineage>
</organism>
<reference evidence="6" key="1">
    <citation type="submission" date="2022-02" db="EMBL/GenBank/DDBJ databases">
        <title>Halalkalibacter sp. nov. isolated from Lonar Lake, India.</title>
        <authorList>
            <person name="Joshi A."/>
            <person name="Thite S."/>
            <person name="Lodha T."/>
        </authorList>
    </citation>
    <scope>NUCLEOTIDE SEQUENCE</scope>
    <source>
        <strain evidence="6">MEB205</strain>
    </source>
</reference>
<proteinExistence type="inferred from homology"/>
<evidence type="ECO:0000256" key="4">
    <source>
        <dbReference type="ARBA" id="ARBA00023163"/>
    </source>
</evidence>
<name>A0A9X2I6D1_9BACI</name>
<dbReference type="PANTHER" id="PTHR30126">
    <property type="entry name" value="HTH-TYPE TRANSCRIPTIONAL REGULATOR"/>
    <property type="match status" value="1"/>
</dbReference>
<evidence type="ECO:0000256" key="3">
    <source>
        <dbReference type="ARBA" id="ARBA00023125"/>
    </source>
</evidence>
<dbReference type="GO" id="GO:0003700">
    <property type="term" value="F:DNA-binding transcription factor activity"/>
    <property type="evidence" value="ECO:0007669"/>
    <property type="project" value="InterPro"/>
</dbReference>
<dbReference type="PANTHER" id="PTHR30126:SF39">
    <property type="entry name" value="HTH-TYPE TRANSCRIPTIONAL REGULATOR CYSL"/>
    <property type="match status" value="1"/>
</dbReference>
<dbReference type="Proteomes" id="UP001139150">
    <property type="component" value="Unassembled WGS sequence"/>
</dbReference>
<dbReference type="PRINTS" id="PR00039">
    <property type="entry name" value="HTHLYSR"/>
</dbReference>
<dbReference type="InterPro" id="IPR005119">
    <property type="entry name" value="LysR_subst-bd"/>
</dbReference>
<feature type="domain" description="HTH lysR-type" evidence="5">
    <location>
        <begin position="11"/>
        <end position="68"/>
    </location>
</feature>
<dbReference type="InterPro" id="IPR036390">
    <property type="entry name" value="WH_DNA-bd_sf"/>
</dbReference>